<feature type="region of interest" description="Disordered" evidence="4">
    <location>
        <begin position="472"/>
        <end position="492"/>
    </location>
</feature>
<dbReference type="AlphaFoldDB" id="A0A8R1DF52"/>
<dbReference type="GO" id="GO:0000796">
    <property type="term" value="C:condensin complex"/>
    <property type="evidence" value="ECO:0007669"/>
    <property type="project" value="TreeGrafter"/>
</dbReference>
<feature type="domain" description="SMC hinge" evidence="5">
    <location>
        <begin position="625"/>
        <end position="741"/>
    </location>
</feature>
<dbReference type="Gene3D" id="3.40.50.300">
    <property type="entry name" value="P-loop containing nucleotide triphosphate hydrolases"/>
    <property type="match status" value="1"/>
</dbReference>
<dbReference type="InterPro" id="IPR036277">
    <property type="entry name" value="SMC_hinge_sf"/>
</dbReference>
<feature type="region of interest" description="Disordered" evidence="4">
    <location>
        <begin position="1"/>
        <end position="56"/>
    </location>
</feature>
<dbReference type="Pfam" id="PF06470">
    <property type="entry name" value="SMC_hinge"/>
    <property type="match status" value="1"/>
</dbReference>
<evidence type="ECO:0000313" key="7">
    <source>
        <dbReference type="Proteomes" id="UP000005237"/>
    </source>
</evidence>
<evidence type="ECO:0000313" key="6">
    <source>
        <dbReference type="EnsemblMetazoa" id="CJA00242.1"/>
    </source>
</evidence>
<dbReference type="SMART" id="SM00968">
    <property type="entry name" value="SMC_hinge"/>
    <property type="match status" value="1"/>
</dbReference>
<protein>
    <submittedName>
        <fullName evidence="6">SMC hinge domain-containing protein</fullName>
    </submittedName>
</protein>
<dbReference type="GO" id="GO:0005634">
    <property type="term" value="C:nucleus"/>
    <property type="evidence" value="ECO:0007669"/>
    <property type="project" value="UniProtKB-SubCell"/>
</dbReference>
<dbReference type="InterPro" id="IPR010935">
    <property type="entry name" value="SMC_hinge"/>
</dbReference>
<sequence>MPPKKSAPSPQSDESDFSDFDGEQVVRKEPSKTAKSQKAGGNKEKVKRNAEEQMEDAANKLFDGSDGEDDDQDLFLLPLPPRPDFLTMPNNSNRLIILNVEVDNFKSYFGKASIGPFHKSFTSIIGPNGSGKSNLIDALLFVFGFRAAKIRSSKVANLIHKSRGREPESCTVTIYFQRIIDLPNQTYKVVDNSKFTISRTAYRNNSSSYAINGRAASKTEVEARLKLVDIDIEHNRFLILQGEVEQIAMMKPVRTNKSETGMVEYLEDIIGSNRLEKFVKLFQRRVNRLTCEQSQQRIAREHARGSKVAMEGQVRTAIEFLSKENEATTMHMKIEQRRRQRYLDKAAPLQAAIEEKKEERQKICVQLDSNKSEYSGMEDQEKKLSKEKSVVDKEIDKLTRELNELSAEETRRKETLKRYKADIQKSEAEKEKEVKKRKQLESVPEKAEKKIEKWKEEVKTLAELEETANAKADENLTKFGKETEKPKEEQKKIQEKWAEINAQYNTVRGEATVARDELEDLKKMATSGTKKLDDLKNRLENSKEKLKREKEEEAKLKPEFAHAEEEVKRLNTEWPSIRNELRAKQQEYARTRDRLEELHQQNKACSSGNRTVQMLMKEKAAGRIPSFIGRLGDQGFVDKKYDAMFSTNYASTLNRLIVGKEEDGAKILDFLHQNKLPRATVQPLDKIKPVGDRLRPAPPDRYPVSRLFDLVECEDELKPAFYDCLHETLAANSIAEAQKLLSHPKCNRNQFCTMDGASISANGNVTGGGRPYYGLIVTDRQKKAKQVTEEDRLEEKSLAEKVEILKRETEELRNVEQRVSLTKKKNEFLIEVLVDLQWQLYSKSQF</sequence>
<keyword evidence="7" id="KW-1185">Reference proteome</keyword>
<dbReference type="SUPFAM" id="SSF52540">
    <property type="entry name" value="P-loop containing nucleoside triphosphate hydrolases"/>
    <property type="match status" value="1"/>
</dbReference>
<reference evidence="7" key="1">
    <citation type="submission" date="2010-08" db="EMBL/GenBank/DDBJ databases">
        <authorList>
            <consortium name="Caenorhabditis japonica Sequencing Consortium"/>
            <person name="Wilson R.K."/>
        </authorList>
    </citation>
    <scope>NUCLEOTIDE SEQUENCE [LARGE SCALE GENOMIC DNA]</scope>
    <source>
        <strain evidence="7">DF5081</strain>
    </source>
</reference>
<evidence type="ECO:0000256" key="1">
    <source>
        <dbReference type="ARBA" id="ARBA00004123"/>
    </source>
</evidence>
<keyword evidence="2 3" id="KW-0175">Coiled coil</keyword>
<dbReference type="PANTHER" id="PTHR18937">
    <property type="entry name" value="STRUCTURAL MAINTENANCE OF CHROMOSOMES SMC FAMILY MEMBER"/>
    <property type="match status" value="1"/>
</dbReference>
<accession>A0A8R1DF52</accession>
<evidence type="ECO:0000256" key="4">
    <source>
        <dbReference type="SAM" id="MobiDB-lite"/>
    </source>
</evidence>
<comment type="subcellular location">
    <subcellularLocation>
        <location evidence="1">Nucleus</location>
    </subcellularLocation>
</comment>
<feature type="coiled-coil region" evidence="3">
    <location>
        <begin position="518"/>
        <end position="601"/>
    </location>
</feature>
<feature type="coiled-coil region" evidence="3">
    <location>
        <begin position="795"/>
        <end position="825"/>
    </location>
</feature>
<dbReference type="EnsemblMetazoa" id="CJA00242.1">
    <property type="protein sequence ID" value="CJA00242.1"/>
    <property type="gene ID" value="WBGene00119446"/>
</dbReference>
<proteinExistence type="predicted"/>
<dbReference type="SUPFAM" id="SSF75553">
    <property type="entry name" value="Smc hinge domain"/>
    <property type="match status" value="1"/>
</dbReference>
<reference evidence="6" key="2">
    <citation type="submission" date="2022-06" db="UniProtKB">
        <authorList>
            <consortium name="EnsemblMetazoa"/>
        </authorList>
    </citation>
    <scope>IDENTIFICATION</scope>
    <source>
        <strain evidence="6">DF5081</strain>
    </source>
</reference>
<feature type="region of interest" description="Disordered" evidence="4">
    <location>
        <begin position="426"/>
        <end position="449"/>
    </location>
</feature>
<organism evidence="6 7">
    <name type="scientific">Caenorhabditis japonica</name>
    <dbReference type="NCBI Taxonomy" id="281687"/>
    <lineage>
        <taxon>Eukaryota</taxon>
        <taxon>Metazoa</taxon>
        <taxon>Ecdysozoa</taxon>
        <taxon>Nematoda</taxon>
        <taxon>Chromadorea</taxon>
        <taxon>Rhabditida</taxon>
        <taxon>Rhabditina</taxon>
        <taxon>Rhabditomorpha</taxon>
        <taxon>Rhabditoidea</taxon>
        <taxon>Rhabditidae</taxon>
        <taxon>Peloderinae</taxon>
        <taxon>Caenorhabditis</taxon>
    </lineage>
</organism>
<evidence type="ECO:0000256" key="2">
    <source>
        <dbReference type="ARBA" id="ARBA00023054"/>
    </source>
</evidence>
<dbReference type="PANTHER" id="PTHR18937:SF173">
    <property type="entry name" value="STRUCTURAL MAINTENANCE OF CHROMOSOMES PROTEIN 4"/>
    <property type="match status" value="1"/>
</dbReference>
<evidence type="ECO:0000256" key="3">
    <source>
        <dbReference type="SAM" id="Coils"/>
    </source>
</evidence>
<dbReference type="Gene3D" id="1.10.287.1490">
    <property type="match status" value="1"/>
</dbReference>
<dbReference type="FunFam" id="3.40.50.300:FF:000585">
    <property type="entry name" value="Structural maintenance of chromosomes 4"/>
    <property type="match status" value="1"/>
</dbReference>
<dbReference type="Gene3D" id="1.20.1060.20">
    <property type="match status" value="1"/>
</dbReference>
<dbReference type="Gene3D" id="3.30.70.1620">
    <property type="match status" value="1"/>
</dbReference>
<evidence type="ECO:0000259" key="5">
    <source>
        <dbReference type="SMART" id="SM00968"/>
    </source>
</evidence>
<dbReference type="Proteomes" id="UP000005237">
    <property type="component" value="Unassembled WGS sequence"/>
</dbReference>
<feature type="compositionally biased region" description="Basic and acidic residues" evidence="4">
    <location>
        <begin position="41"/>
        <end position="51"/>
    </location>
</feature>
<dbReference type="GO" id="GO:0007076">
    <property type="term" value="P:mitotic chromosome condensation"/>
    <property type="evidence" value="ECO:0007669"/>
    <property type="project" value="TreeGrafter"/>
</dbReference>
<dbReference type="InterPro" id="IPR027417">
    <property type="entry name" value="P-loop_NTPase"/>
</dbReference>
<name>A0A8R1DF52_CAEJA</name>
<feature type="compositionally biased region" description="Acidic residues" evidence="4">
    <location>
        <begin position="13"/>
        <end position="22"/>
    </location>
</feature>
<dbReference type="Pfam" id="PF02463">
    <property type="entry name" value="SMC_N"/>
    <property type="match status" value="1"/>
</dbReference>
<dbReference type="InterPro" id="IPR003395">
    <property type="entry name" value="RecF/RecN/SMC_N"/>
</dbReference>
<dbReference type="GO" id="GO:0005524">
    <property type="term" value="F:ATP binding"/>
    <property type="evidence" value="ECO:0007669"/>
    <property type="project" value="InterPro"/>
</dbReference>